<dbReference type="AlphaFoldDB" id="A0AAF0ILV2"/>
<dbReference type="InterPro" id="IPR018946">
    <property type="entry name" value="PhoD-like_MPP"/>
</dbReference>
<feature type="domain" description="PhoD-like phosphatase" evidence="1">
    <location>
        <begin position="110"/>
        <end position="380"/>
    </location>
</feature>
<evidence type="ECO:0000259" key="1">
    <source>
        <dbReference type="Pfam" id="PF19050"/>
    </source>
</evidence>
<dbReference type="Gene3D" id="3.60.21.70">
    <property type="entry name" value="PhoD-like phosphatase"/>
    <property type="match status" value="1"/>
</dbReference>
<keyword evidence="3" id="KW-1185">Reference proteome</keyword>
<dbReference type="InterPro" id="IPR043904">
    <property type="entry name" value="PhoD_2-like"/>
</dbReference>
<name>A0AAF0ILV2_9BASI</name>
<dbReference type="GO" id="GO:0016020">
    <property type="term" value="C:membrane"/>
    <property type="evidence" value="ECO:0007669"/>
    <property type="project" value="TreeGrafter"/>
</dbReference>
<evidence type="ECO:0000313" key="3">
    <source>
        <dbReference type="Proteomes" id="UP001216638"/>
    </source>
</evidence>
<dbReference type="EMBL" id="CP119951">
    <property type="protein sequence ID" value="WFC93404.1"/>
    <property type="molecule type" value="Genomic_DNA"/>
</dbReference>
<dbReference type="PANTHER" id="PTHR46689:SF1">
    <property type="entry name" value="PHOD-LIKE PHOSPHATASE DOMAIN-CONTAINING PROTEIN"/>
    <property type="match status" value="1"/>
</dbReference>
<dbReference type="PANTHER" id="PTHR46689">
    <property type="entry name" value="MEMBRANE PROTEIN, PUTATIVE-RELATED"/>
    <property type="match status" value="1"/>
</dbReference>
<dbReference type="CDD" id="cd07389">
    <property type="entry name" value="MPP_PhoD"/>
    <property type="match status" value="1"/>
</dbReference>
<organism evidence="2 3">
    <name type="scientific">Malassezia brasiliensis</name>
    <dbReference type="NCBI Taxonomy" id="1821822"/>
    <lineage>
        <taxon>Eukaryota</taxon>
        <taxon>Fungi</taxon>
        <taxon>Dikarya</taxon>
        <taxon>Basidiomycota</taxon>
        <taxon>Ustilaginomycotina</taxon>
        <taxon>Malasseziomycetes</taxon>
        <taxon>Malasseziales</taxon>
        <taxon>Malasseziaceae</taxon>
        <taxon>Malassezia</taxon>
    </lineage>
</organism>
<protein>
    <recommendedName>
        <fullName evidence="1">PhoD-like phosphatase domain-containing protein</fullName>
    </recommendedName>
</protein>
<dbReference type="Pfam" id="PF19050">
    <property type="entry name" value="PhoD_2"/>
    <property type="match status" value="2"/>
</dbReference>
<gene>
    <name evidence="2" type="ORF">MBRA1_000024</name>
</gene>
<evidence type="ECO:0000313" key="2">
    <source>
        <dbReference type="EMBL" id="WFC93404.1"/>
    </source>
</evidence>
<proteinExistence type="predicted"/>
<dbReference type="Proteomes" id="UP001216638">
    <property type="component" value="Chromosome 1"/>
</dbReference>
<sequence length="582" mass="65951">MSVGKREVGPLLRYDTVDKQGVYHAFALVVTASEPGAQVEPPVLQYTPTLVQGGQSTPSGPTMQSQAAEIWQYHDESSIVHHFWRFKLEIQLRDQSQVVVYQVPGVSEAIEFHVPSRTENFRWVGHSCNGFSSSIDQSEWNGADPLWRDVLANHAQKPYHICMGGGDQIYNDKIAQEEELKTVLNSDNSEPNMTPVSDAIATAIDRFLFFNYVKWFGSGKFAEAAARIPMVNMLDDHDLIDGFGTYPDDLMESPVFNRIGSRGFFFYLLFQQFMNDAVDNISNTDTSNPNPSIFRSLIIGGPGAFIPYPTHSLLIYMGPKQAMLLIDCRAQRKLKQVCARDTYERCFAALRALPDSVEHVIIQLGVPLCYPRMVLLEKLLGSRWNPVVNLAKMLLPAFTNNFNGQVELLDDLNDHWCAAHHKRERNWLIERMQEIALKRRFRITFISGDVHAGGCGLLYTTMSTHPERDHRYMLAVITSAIVNAPPPPAIITIVNRLARKKHRSMFYANTREKMLPLFKYDLEDKKQHNKYIIGARNWSSAYVDPASGELVFDLHVERAKGSGESKVYSMKTPRPLYNTSSK</sequence>
<reference evidence="2" key="1">
    <citation type="submission" date="2023-03" db="EMBL/GenBank/DDBJ databases">
        <title>Mating type loci evolution in Malassezia.</title>
        <authorList>
            <person name="Coelho M.A."/>
        </authorList>
    </citation>
    <scope>NUCLEOTIDE SEQUENCE</scope>
    <source>
        <strain evidence="2">CBS 14135</strain>
    </source>
</reference>
<dbReference type="InterPro" id="IPR038607">
    <property type="entry name" value="PhoD-like_sf"/>
</dbReference>
<accession>A0AAF0ILV2</accession>
<feature type="domain" description="PhoD-like phosphatase" evidence="1">
    <location>
        <begin position="396"/>
        <end position="541"/>
    </location>
</feature>